<dbReference type="InterPro" id="IPR000210">
    <property type="entry name" value="BTB/POZ_dom"/>
</dbReference>
<dbReference type="Proteomes" id="UP001189624">
    <property type="component" value="Chromosome 9"/>
</dbReference>
<comment type="subcellular location">
    <subcellularLocation>
        <location evidence="1">Endomembrane system</location>
        <topology evidence="1">Peripheral membrane protein</topology>
    </subcellularLocation>
</comment>
<dbReference type="PANTHER" id="PTHR46475:SF1">
    <property type="entry name" value="REGULATORY PROTEIN NPR2"/>
    <property type="match status" value="1"/>
</dbReference>
<dbReference type="Pfam" id="PF00651">
    <property type="entry name" value="BTB"/>
    <property type="match status" value="1"/>
</dbReference>
<evidence type="ECO:0000313" key="8">
    <source>
        <dbReference type="Proteomes" id="UP001189624"/>
    </source>
</evidence>
<feature type="domain" description="C2HC NPR-type" evidence="6">
    <location>
        <begin position="121"/>
        <end position="135"/>
    </location>
</feature>
<dbReference type="InterPro" id="IPR057250">
    <property type="entry name" value="Znf_C2HC_NPR-type"/>
</dbReference>
<evidence type="ECO:0000256" key="3">
    <source>
        <dbReference type="PROSITE-ProRule" id="PRU01391"/>
    </source>
</evidence>
<dbReference type="GO" id="GO:0008270">
    <property type="term" value="F:zinc ion binding"/>
    <property type="evidence" value="ECO:0007669"/>
    <property type="project" value="UniProtKB-KW"/>
</dbReference>
<feature type="region of interest" description="Disordered" evidence="4">
    <location>
        <begin position="1"/>
        <end position="22"/>
    </location>
</feature>
<feature type="domain" description="BTB" evidence="5">
    <location>
        <begin position="49"/>
        <end position="117"/>
    </location>
</feature>
<evidence type="ECO:0008006" key="9">
    <source>
        <dbReference type="Google" id="ProtNLM"/>
    </source>
</evidence>
<dbReference type="PANTHER" id="PTHR46475">
    <property type="entry name" value="REGULATORY PROTEIN NPR3"/>
    <property type="match status" value="1"/>
</dbReference>
<evidence type="ECO:0000313" key="7">
    <source>
        <dbReference type="EMBL" id="CAJ1975792.1"/>
    </source>
</evidence>
<name>A0AA86SZK1_9FABA</name>
<proteinExistence type="predicted"/>
<dbReference type="GO" id="GO:0042742">
    <property type="term" value="P:defense response to bacterium"/>
    <property type="evidence" value="ECO:0007669"/>
    <property type="project" value="TreeGrafter"/>
</dbReference>
<dbReference type="GO" id="GO:0050832">
    <property type="term" value="P:defense response to fungus"/>
    <property type="evidence" value="ECO:0007669"/>
    <property type="project" value="TreeGrafter"/>
</dbReference>
<dbReference type="InterPro" id="IPR011333">
    <property type="entry name" value="SKP1/BTB/POZ_sf"/>
</dbReference>
<dbReference type="SMART" id="SM00225">
    <property type="entry name" value="BTB"/>
    <property type="match status" value="1"/>
</dbReference>
<keyword evidence="3" id="KW-0862">Zinc</keyword>
<evidence type="ECO:0000259" key="6">
    <source>
        <dbReference type="PROSITE" id="PS52046"/>
    </source>
</evidence>
<keyword evidence="8" id="KW-1185">Reference proteome</keyword>
<comment type="caution">
    <text evidence="3">Lacks conserved residue(s) required for the propagation of feature annotation.</text>
</comment>
<dbReference type="Gramene" id="rna-AYBTSS11_LOCUS27918">
    <property type="protein sequence ID" value="CAJ1975792.1"/>
    <property type="gene ID" value="gene-AYBTSS11_LOCUS27918"/>
</dbReference>
<dbReference type="PROSITE" id="PS50097">
    <property type="entry name" value="BTB"/>
    <property type="match status" value="1"/>
</dbReference>
<dbReference type="GO" id="GO:2000031">
    <property type="term" value="P:regulation of salicylic acid mediated signaling pathway"/>
    <property type="evidence" value="ECO:0007669"/>
    <property type="project" value="InterPro"/>
</dbReference>
<evidence type="ECO:0000259" key="5">
    <source>
        <dbReference type="PROSITE" id="PS50097"/>
    </source>
</evidence>
<comment type="pathway">
    <text evidence="2">Protein modification; protein ubiquitination.</text>
</comment>
<dbReference type="AlphaFoldDB" id="A0AA86SZK1"/>
<dbReference type="EMBL" id="OY731406">
    <property type="protein sequence ID" value="CAJ1975792.1"/>
    <property type="molecule type" value="Genomic_DNA"/>
</dbReference>
<keyword evidence="3" id="KW-0863">Zinc-finger</keyword>
<accession>A0AA86SZK1</accession>
<dbReference type="Gene3D" id="3.30.710.10">
    <property type="entry name" value="Potassium Channel Kv1.1, Chain A"/>
    <property type="match status" value="1"/>
</dbReference>
<keyword evidence="3" id="KW-0479">Metal-binding</keyword>
<dbReference type="InterPro" id="IPR044292">
    <property type="entry name" value="NPR"/>
</dbReference>
<evidence type="ECO:0000256" key="1">
    <source>
        <dbReference type="ARBA" id="ARBA00004184"/>
    </source>
</evidence>
<dbReference type="GO" id="GO:0009862">
    <property type="term" value="P:systemic acquired resistance, salicylic acid mediated signaling pathway"/>
    <property type="evidence" value="ECO:0007669"/>
    <property type="project" value="InterPro"/>
</dbReference>
<gene>
    <name evidence="7" type="ORF">AYBTSS11_LOCUS27918</name>
</gene>
<dbReference type="PROSITE" id="PS52046">
    <property type="entry name" value="ZF_C2HC_NPR"/>
    <property type="match status" value="1"/>
</dbReference>
<evidence type="ECO:0000256" key="4">
    <source>
        <dbReference type="SAM" id="MobiDB-lite"/>
    </source>
</evidence>
<sequence length="162" mass="17629">MNFRSGFSDSNDDSNSNGEDNSLASEVTPLRLLSEHLGSILESGVDFFSDAMIVAGDGREVAVHRCILAARSVFFKNKFAGGVVLRLKEVAKDYDVGLEALGIVLAYLYSGRVKALPHGGFCECVDDVCSHFGCRPVVDFLLQLLYVSSTFQLSELVALYHV</sequence>
<dbReference type="GO" id="GO:0012505">
    <property type="term" value="C:endomembrane system"/>
    <property type="evidence" value="ECO:0007669"/>
    <property type="project" value="UniProtKB-SubCell"/>
</dbReference>
<dbReference type="GO" id="GO:0005737">
    <property type="term" value="C:cytoplasm"/>
    <property type="evidence" value="ECO:0007669"/>
    <property type="project" value="TreeGrafter"/>
</dbReference>
<dbReference type="GO" id="GO:0005634">
    <property type="term" value="C:nucleus"/>
    <property type="evidence" value="ECO:0007669"/>
    <property type="project" value="TreeGrafter"/>
</dbReference>
<dbReference type="SUPFAM" id="SSF54695">
    <property type="entry name" value="POZ domain"/>
    <property type="match status" value="1"/>
</dbReference>
<evidence type="ECO:0000256" key="2">
    <source>
        <dbReference type="ARBA" id="ARBA00004906"/>
    </source>
</evidence>
<organism evidence="7 8">
    <name type="scientific">Sphenostylis stenocarpa</name>
    <dbReference type="NCBI Taxonomy" id="92480"/>
    <lineage>
        <taxon>Eukaryota</taxon>
        <taxon>Viridiplantae</taxon>
        <taxon>Streptophyta</taxon>
        <taxon>Embryophyta</taxon>
        <taxon>Tracheophyta</taxon>
        <taxon>Spermatophyta</taxon>
        <taxon>Magnoliopsida</taxon>
        <taxon>eudicotyledons</taxon>
        <taxon>Gunneridae</taxon>
        <taxon>Pentapetalae</taxon>
        <taxon>rosids</taxon>
        <taxon>fabids</taxon>
        <taxon>Fabales</taxon>
        <taxon>Fabaceae</taxon>
        <taxon>Papilionoideae</taxon>
        <taxon>50 kb inversion clade</taxon>
        <taxon>NPAAA clade</taxon>
        <taxon>indigoferoid/millettioid clade</taxon>
        <taxon>Phaseoleae</taxon>
        <taxon>Sphenostylis</taxon>
    </lineage>
</organism>
<reference evidence="7" key="1">
    <citation type="submission" date="2023-10" db="EMBL/GenBank/DDBJ databases">
        <authorList>
            <person name="Domelevo Entfellner J.-B."/>
        </authorList>
    </citation>
    <scope>NUCLEOTIDE SEQUENCE</scope>
</reference>
<dbReference type="GO" id="GO:2000022">
    <property type="term" value="P:regulation of jasmonic acid mediated signaling pathway"/>
    <property type="evidence" value="ECO:0007669"/>
    <property type="project" value="InterPro"/>
</dbReference>
<protein>
    <recommendedName>
        <fullName evidence="9">BTB domain-containing protein</fullName>
    </recommendedName>
</protein>